<dbReference type="CDD" id="cd03017">
    <property type="entry name" value="PRX_BCP"/>
    <property type="match status" value="1"/>
</dbReference>
<dbReference type="GO" id="GO:0008379">
    <property type="term" value="F:thioredoxin peroxidase activity"/>
    <property type="evidence" value="ECO:0007669"/>
    <property type="project" value="TreeGrafter"/>
</dbReference>
<evidence type="ECO:0000256" key="3">
    <source>
        <dbReference type="ARBA" id="ARBA00022862"/>
    </source>
</evidence>
<dbReference type="OrthoDB" id="338622at2759"/>
<keyword evidence="6" id="KW-0676">Redox-active center</keyword>
<dbReference type="GO" id="GO:0045454">
    <property type="term" value="P:cell redox homeostasis"/>
    <property type="evidence" value="ECO:0007669"/>
    <property type="project" value="TreeGrafter"/>
</dbReference>
<dbReference type="InterPro" id="IPR013740">
    <property type="entry name" value="Redoxin"/>
</dbReference>
<dbReference type="RefSeq" id="XP_013344041.1">
    <property type="nucleotide sequence ID" value="XM_013488587.1"/>
</dbReference>
<dbReference type="GO" id="GO:0034599">
    <property type="term" value="P:cellular response to oxidative stress"/>
    <property type="evidence" value="ECO:0007669"/>
    <property type="project" value="TreeGrafter"/>
</dbReference>
<evidence type="ECO:0000313" key="8">
    <source>
        <dbReference type="EMBL" id="KEQ95576.1"/>
    </source>
</evidence>
<dbReference type="InterPro" id="IPR036249">
    <property type="entry name" value="Thioredoxin-like_sf"/>
</dbReference>
<proteinExistence type="inferred from homology"/>
<dbReference type="InParanoid" id="A0A074Z9X1"/>
<keyword evidence="3" id="KW-0049">Antioxidant</keyword>
<sequence>MTIPPLSLPATNDTLVKISSLQGLVILFCYPRTGAPGETIPDSWNSIPGARGCTPQACSFRDTQREFMTAGVNKIFGLSTQSSTYQQEAKTRLHLPFELLSDEKLDFVEALSLPTIDWEGKKLTKRITLAIVDGKVVKIWYPVFPPDQSAQQVLDWLAQEKTGAQKFGGNRRLSVT</sequence>
<dbReference type="PANTHER" id="PTHR42801:SF21">
    <property type="entry name" value="BCPB PROTEIN"/>
    <property type="match status" value="1"/>
</dbReference>
<dbReference type="STRING" id="1043005.A0A074Z9X1"/>
<keyword evidence="4" id="KW-0560">Oxidoreductase</keyword>
<accession>A0A074Z9X1</accession>
<dbReference type="SUPFAM" id="SSF52833">
    <property type="entry name" value="Thioredoxin-like"/>
    <property type="match status" value="1"/>
</dbReference>
<dbReference type="InterPro" id="IPR050924">
    <property type="entry name" value="Peroxiredoxin_BCP/PrxQ"/>
</dbReference>
<evidence type="ECO:0000259" key="7">
    <source>
        <dbReference type="Pfam" id="PF08534"/>
    </source>
</evidence>
<comment type="similarity">
    <text evidence="1">Belongs to the peroxiredoxin family. Prx5 subfamily.</text>
</comment>
<dbReference type="FunCoup" id="A0A074Z9X1">
    <property type="interactions" value="24"/>
</dbReference>
<evidence type="ECO:0000256" key="2">
    <source>
        <dbReference type="ARBA" id="ARBA00022559"/>
    </source>
</evidence>
<dbReference type="Pfam" id="PF08534">
    <property type="entry name" value="Redoxin"/>
    <property type="match status" value="1"/>
</dbReference>
<dbReference type="GeneID" id="25367954"/>
<gene>
    <name evidence="8" type="ORF">AUEXF2481DRAFT_4550</name>
</gene>
<dbReference type="EMBL" id="KL584758">
    <property type="protein sequence ID" value="KEQ95576.1"/>
    <property type="molecule type" value="Genomic_DNA"/>
</dbReference>
<name>A0A074Z9X1_AURSE</name>
<keyword evidence="9" id="KW-1185">Reference proteome</keyword>
<evidence type="ECO:0000313" key="9">
    <source>
        <dbReference type="Proteomes" id="UP000030641"/>
    </source>
</evidence>
<feature type="domain" description="Redoxin" evidence="7">
    <location>
        <begin position="2"/>
        <end position="154"/>
    </location>
</feature>
<evidence type="ECO:0000256" key="4">
    <source>
        <dbReference type="ARBA" id="ARBA00023002"/>
    </source>
</evidence>
<dbReference type="GO" id="GO:0005737">
    <property type="term" value="C:cytoplasm"/>
    <property type="evidence" value="ECO:0007669"/>
    <property type="project" value="TreeGrafter"/>
</dbReference>
<dbReference type="AlphaFoldDB" id="A0A074Z9X1"/>
<dbReference type="Proteomes" id="UP000030641">
    <property type="component" value="Unassembled WGS sequence"/>
</dbReference>
<dbReference type="HOGENOM" id="CLU_102256_0_0_1"/>
<organism evidence="8 9">
    <name type="scientific">Aureobasidium subglaciale (strain EXF-2481)</name>
    <name type="common">Aureobasidium pullulans var. subglaciale</name>
    <dbReference type="NCBI Taxonomy" id="1043005"/>
    <lineage>
        <taxon>Eukaryota</taxon>
        <taxon>Fungi</taxon>
        <taxon>Dikarya</taxon>
        <taxon>Ascomycota</taxon>
        <taxon>Pezizomycotina</taxon>
        <taxon>Dothideomycetes</taxon>
        <taxon>Dothideomycetidae</taxon>
        <taxon>Dothideales</taxon>
        <taxon>Saccotheciaceae</taxon>
        <taxon>Aureobasidium</taxon>
    </lineage>
</organism>
<dbReference type="Gene3D" id="3.40.30.10">
    <property type="entry name" value="Glutaredoxin"/>
    <property type="match status" value="1"/>
</dbReference>
<reference evidence="8 9" key="1">
    <citation type="journal article" date="2014" name="BMC Genomics">
        <title>Genome sequencing of four Aureobasidium pullulans varieties: biotechnological potential, stress tolerance, and description of new species.</title>
        <authorList>
            <person name="Gostin Ar C."/>
            <person name="Ohm R.A."/>
            <person name="Kogej T."/>
            <person name="Sonjak S."/>
            <person name="Turk M."/>
            <person name="Zajc J."/>
            <person name="Zalar P."/>
            <person name="Grube M."/>
            <person name="Sun H."/>
            <person name="Han J."/>
            <person name="Sharma A."/>
            <person name="Chiniquy J."/>
            <person name="Ngan C.Y."/>
            <person name="Lipzen A."/>
            <person name="Barry K."/>
            <person name="Grigoriev I.V."/>
            <person name="Gunde-Cimerman N."/>
        </authorList>
    </citation>
    <scope>NUCLEOTIDE SEQUENCE [LARGE SCALE GENOMIC DNA]</scope>
    <source>
        <strain evidence="8 9">EXF-2481</strain>
    </source>
</reference>
<evidence type="ECO:0000256" key="5">
    <source>
        <dbReference type="ARBA" id="ARBA00023157"/>
    </source>
</evidence>
<keyword evidence="2" id="KW-0575">Peroxidase</keyword>
<dbReference type="OMA" id="CTPQSCA"/>
<evidence type="ECO:0000256" key="6">
    <source>
        <dbReference type="ARBA" id="ARBA00023284"/>
    </source>
</evidence>
<protein>
    <recommendedName>
        <fullName evidence="7">Redoxin domain-containing protein</fullName>
    </recommendedName>
</protein>
<dbReference type="PANTHER" id="PTHR42801">
    <property type="entry name" value="THIOREDOXIN-DEPENDENT PEROXIDE REDUCTASE"/>
    <property type="match status" value="1"/>
</dbReference>
<evidence type="ECO:0000256" key="1">
    <source>
        <dbReference type="ARBA" id="ARBA00010505"/>
    </source>
</evidence>
<keyword evidence="5" id="KW-1015">Disulfide bond</keyword>